<dbReference type="InterPro" id="IPR013848">
    <property type="entry name" value="Methylthiotransferase_N"/>
</dbReference>
<keyword evidence="8" id="KW-0819">tRNA processing</keyword>
<proteinExistence type="inferred from homology"/>
<evidence type="ECO:0000256" key="15">
    <source>
        <dbReference type="ARBA" id="ARBA00069898"/>
    </source>
</evidence>
<keyword evidence="4" id="KW-0004">4Fe-4S</keyword>
<dbReference type="PROSITE" id="PS51449">
    <property type="entry name" value="MTTASE_N"/>
    <property type="match status" value="1"/>
</dbReference>
<keyword evidence="20" id="KW-1185">Reference proteome</keyword>
<reference evidence="20" key="1">
    <citation type="submission" date="2010-10" db="EMBL/GenBank/DDBJ databases">
        <title>The complete genome of Halanaerobium praevalens DSM 2228.</title>
        <authorList>
            <consortium name="US DOE Joint Genome Institute (JGI-PGF)"/>
            <person name="Lucas S."/>
            <person name="Copeland A."/>
            <person name="Lapidus A."/>
            <person name="Glavina del Rio T."/>
            <person name="Dalin E."/>
            <person name="Tice H."/>
            <person name="Bruce D."/>
            <person name="Goodwin L."/>
            <person name="Pitluck S."/>
            <person name="Kyrpides N."/>
            <person name="Mavromatis K."/>
            <person name="Ivanova N."/>
            <person name="Ovchinnikova G."/>
            <person name="Chertkov O."/>
            <person name="Detter J.C."/>
            <person name="Han C."/>
            <person name="Larimer F."/>
            <person name="Land M."/>
            <person name="Hauser L."/>
            <person name="Markowitz V."/>
            <person name="Cheng J.-F."/>
            <person name="Hugenholtz P."/>
            <person name="Woyke T."/>
            <person name="Wu D."/>
            <person name="Tindall B."/>
            <person name="Pomrenke H.G."/>
            <person name="Brambilla E."/>
            <person name="Klenk H.-P."/>
            <person name="Eisen J.A."/>
        </authorList>
    </citation>
    <scope>NUCLEOTIDE SEQUENCE [LARGE SCALE GENOMIC DNA]</scope>
    <source>
        <strain evidence="20">ATCC 33744 / DSM 2228 / GSL</strain>
    </source>
</reference>
<dbReference type="PANTHER" id="PTHR11918:SF45">
    <property type="entry name" value="THREONYLCARBAMOYLADENOSINE TRNA METHYLTHIOTRANSFERASE"/>
    <property type="match status" value="1"/>
</dbReference>
<dbReference type="EMBL" id="CP002175">
    <property type="protein sequence ID" value="ADO76803.1"/>
    <property type="molecule type" value="Genomic_DNA"/>
</dbReference>
<dbReference type="PROSITE" id="PS51918">
    <property type="entry name" value="RADICAL_SAM"/>
    <property type="match status" value="1"/>
</dbReference>
<evidence type="ECO:0000259" key="17">
    <source>
        <dbReference type="PROSITE" id="PS51449"/>
    </source>
</evidence>
<keyword evidence="5" id="KW-0963">Cytoplasm</keyword>
<dbReference type="KEGG" id="hpk:Hprae_0649"/>
<evidence type="ECO:0000256" key="5">
    <source>
        <dbReference type="ARBA" id="ARBA00022490"/>
    </source>
</evidence>
<reference evidence="19 20" key="2">
    <citation type="journal article" date="2011" name="Stand. Genomic Sci.">
        <title>Complete genome sequence of the extremely halophilic Halanaerobium praevalens type strain (GSL).</title>
        <authorList>
            <person name="Ivanova N."/>
            <person name="Sikorski J."/>
            <person name="Chertkov O."/>
            <person name="Nolan M."/>
            <person name="Lucas S."/>
            <person name="Hammon N."/>
            <person name="Deshpande S."/>
            <person name="Cheng J.F."/>
            <person name="Tapia R."/>
            <person name="Han C."/>
            <person name="Goodwin L."/>
            <person name="Pitluck S."/>
            <person name="Huntemann M."/>
            <person name="Liolios K."/>
            <person name="Pagani I."/>
            <person name="Mavromatis K."/>
            <person name="Ovchinikova G."/>
            <person name="Pati A."/>
            <person name="Chen A."/>
            <person name="Palaniappan K."/>
            <person name="Land M."/>
            <person name="Hauser L."/>
            <person name="Brambilla E.M."/>
            <person name="Kannan K.P."/>
            <person name="Rohde M."/>
            <person name="Tindall B.J."/>
            <person name="Goker M."/>
            <person name="Detter J.C."/>
            <person name="Woyke T."/>
            <person name="Bristow J."/>
            <person name="Eisen J.A."/>
            <person name="Markowitz V."/>
            <person name="Hugenholtz P."/>
            <person name="Kyrpides N.C."/>
            <person name="Klenk H.P."/>
            <person name="Lapidus A."/>
        </authorList>
    </citation>
    <scope>NUCLEOTIDE SEQUENCE [LARGE SCALE GENOMIC DNA]</scope>
    <source>
        <strain evidence="20">ATCC 33744 / DSM 2228 / GSL</strain>
    </source>
</reference>
<evidence type="ECO:0000256" key="3">
    <source>
        <dbReference type="ARBA" id="ARBA00013273"/>
    </source>
</evidence>
<evidence type="ECO:0000256" key="10">
    <source>
        <dbReference type="ARBA" id="ARBA00023004"/>
    </source>
</evidence>
<accession>E3DQ52</accession>
<evidence type="ECO:0000256" key="13">
    <source>
        <dbReference type="ARBA" id="ARBA00051661"/>
    </source>
</evidence>
<dbReference type="PATRIC" id="fig|572479.3.peg.655"/>
<feature type="domain" description="TRAM" evidence="16">
    <location>
        <begin position="374"/>
        <end position="438"/>
    </location>
</feature>
<evidence type="ECO:0000313" key="19">
    <source>
        <dbReference type="EMBL" id="ADO76803.1"/>
    </source>
</evidence>
<dbReference type="EC" id="2.8.4.5" evidence="3"/>
<dbReference type="eggNOG" id="COG0621">
    <property type="taxonomic scope" value="Bacteria"/>
</dbReference>
<dbReference type="InterPro" id="IPR005839">
    <property type="entry name" value="Methylthiotransferase"/>
</dbReference>
<dbReference type="InterPro" id="IPR007197">
    <property type="entry name" value="rSAM"/>
</dbReference>
<dbReference type="STRING" id="572479.Hprae_0649"/>
<keyword evidence="10" id="KW-0408">Iron</keyword>
<dbReference type="SFLD" id="SFLDG01082">
    <property type="entry name" value="B12-binding_domain_containing"/>
    <property type="match status" value="1"/>
</dbReference>
<name>E3DQ52_HALPG</name>
<dbReference type="InterPro" id="IPR034557">
    <property type="entry name" value="ThrcA_tRNA_MEthiotransferase"/>
</dbReference>
<comment type="catalytic activity">
    <reaction evidence="13">
        <text>N(6)-L-threonylcarbamoyladenosine(37) in tRNA + (sulfur carrier)-SH + AH2 + 2 S-adenosyl-L-methionine = 2-methylsulfanyl-N(6)-L-threonylcarbamoyladenosine(37) in tRNA + (sulfur carrier)-H + 5'-deoxyadenosine + L-methionine + A + S-adenosyl-L-homocysteine + 2 H(+)</text>
        <dbReference type="Rhea" id="RHEA:37075"/>
        <dbReference type="Rhea" id="RHEA-COMP:10163"/>
        <dbReference type="Rhea" id="RHEA-COMP:11092"/>
        <dbReference type="Rhea" id="RHEA-COMP:14737"/>
        <dbReference type="Rhea" id="RHEA-COMP:14739"/>
        <dbReference type="ChEBI" id="CHEBI:13193"/>
        <dbReference type="ChEBI" id="CHEBI:15378"/>
        <dbReference type="ChEBI" id="CHEBI:17319"/>
        <dbReference type="ChEBI" id="CHEBI:17499"/>
        <dbReference type="ChEBI" id="CHEBI:29917"/>
        <dbReference type="ChEBI" id="CHEBI:57844"/>
        <dbReference type="ChEBI" id="CHEBI:57856"/>
        <dbReference type="ChEBI" id="CHEBI:59789"/>
        <dbReference type="ChEBI" id="CHEBI:64428"/>
        <dbReference type="ChEBI" id="CHEBI:74418"/>
        <dbReference type="ChEBI" id="CHEBI:74420"/>
        <dbReference type="EC" id="2.8.4.5"/>
    </reaction>
</comment>
<evidence type="ECO:0000313" key="20">
    <source>
        <dbReference type="Proteomes" id="UP000006866"/>
    </source>
</evidence>
<comment type="similarity">
    <text evidence="14">Belongs to the methylthiotransferase family. MtaB subfamily.</text>
</comment>
<dbReference type="AlphaFoldDB" id="E3DQ52"/>
<dbReference type="GO" id="GO:0046872">
    <property type="term" value="F:metal ion binding"/>
    <property type="evidence" value="ECO:0007669"/>
    <property type="project" value="UniProtKB-KW"/>
</dbReference>
<keyword evidence="11" id="KW-0411">Iron-sulfur</keyword>
<dbReference type="InterPro" id="IPR038135">
    <property type="entry name" value="Methylthiotransferase_N_sf"/>
</dbReference>
<evidence type="ECO:0000259" key="18">
    <source>
        <dbReference type="PROSITE" id="PS51918"/>
    </source>
</evidence>
<evidence type="ECO:0000256" key="1">
    <source>
        <dbReference type="ARBA" id="ARBA00001966"/>
    </source>
</evidence>
<evidence type="ECO:0000256" key="14">
    <source>
        <dbReference type="ARBA" id="ARBA00061574"/>
    </source>
</evidence>
<evidence type="ECO:0000256" key="11">
    <source>
        <dbReference type="ARBA" id="ARBA00023014"/>
    </source>
</evidence>
<evidence type="ECO:0000256" key="8">
    <source>
        <dbReference type="ARBA" id="ARBA00022694"/>
    </source>
</evidence>
<dbReference type="FunFam" id="3.40.50.12160:FF:000004">
    <property type="entry name" value="Threonylcarbamoyladenosine tRNA methylthiotransferase MtaB"/>
    <property type="match status" value="1"/>
</dbReference>
<comment type="function">
    <text evidence="2">Catalyzes the methylthiolation of N6-threonylcarbamoyladenosine (t(6)A), leading to the formation of 2-methylthio-N6-threonylcarbamoyladenosine (ms(2)t(6)A) at position 37 in tRNAs that read codons beginning with adenine.</text>
</comment>
<organism evidence="19 20">
    <name type="scientific">Halanaerobium praevalens (strain ATCC 33744 / DSM 2228 / GSL)</name>
    <dbReference type="NCBI Taxonomy" id="572479"/>
    <lineage>
        <taxon>Bacteria</taxon>
        <taxon>Bacillati</taxon>
        <taxon>Bacillota</taxon>
        <taxon>Clostridia</taxon>
        <taxon>Halanaerobiales</taxon>
        <taxon>Halanaerobiaceae</taxon>
        <taxon>Halanaerobium</taxon>
    </lineage>
</organism>
<evidence type="ECO:0000256" key="6">
    <source>
        <dbReference type="ARBA" id="ARBA00022679"/>
    </source>
</evidence>
<dbReference type="SMART" id="SM00729">
    <property type="entry name" value="Elp3"/>
    <property type="match status" value="1"/>
</dbReference>
<dbReference type="SUPFAM" id="SSF102114">
    <property type="entry name" value="Radical SAM enzymes"/>
    <property type="match status" value="1"/>
</dbReference>
<protein>
    <recommendedName>
        <fullName evidence="15">Threonylcarbamoyladenosine tRNA methylthiotransferase MtaB</fullName>
        <ecNumber evidence="3">2.8.4.5</ecNumber>
    </recommendedName>
    <alternativeName>
        <fullName evidence="12">tRNA-t(6)A37 methylthiotransferase</fullName>
    </alternativeName>
</protein>
<dbReference type="GO" id="GO:0051539">
    <property type="term" value="F:4 iron, 4 sulfur cluster binding"/>
    <property type="evidence" value="ECO:0007669"/>
    <property type="project" value="UniProtKB-KW"/>
</dbReference>
<dbReference type="InterPro" id="IPR006638">
    <property type="entry name" value="Elp3/MiaA/NifB-like_rSAM"/>
</dbReference>
<dbReference type="InterPro" id="IPR023404">
    <property type="entry name" value="rSAM_horseshoe"/>
</dbReference>
<feature type="domain" description="MTTase N-terminal" evidence="17">
    <location>
        <begin position="5"/>
        <end position="117"/>
    </location>
</feature>
<keyword evidence="6" id="KW-0808">Transferase</keyword>
<dbReference type="SFLD" id="SFLDF00295">
    <property type="entry name" value="threonylcarbamoyladenosine_tRN"/>
    <property type="match status" value="1"/>
</dbReference>
<comment type="cofactor">
    <cofactor evidence="1">
        <name>[4Fe-4S] cluster</name>
        <dbReference type="ChEBI" id="CHEBI:49883"/>
    </cofactor>
</comment>
<dbReference type="SFLD" id="SFLDG01061">
    <property type="entry name" value="methylthiotransferase"/>
    <property type="match status" value="1"/>
</dbReference>
<evidence type="ECO:0000256" key="2">
    <source>
        <dbReference type="ARBA" id="ARBA00002399"/>
    </source>
</evidence>
<keyword evidence="7" id="KW-0949">S-adenosyl-L-methionine</keyword>
<dbReference type="InterPro" id="IPR006467">
    <property type="entry name" value="MiaB-like_bact"/>
</dbReference>
<gene>
    <name evidence="19" type="ordered locus">Hprae_0649</name>
</gene>
<dbReference type="InterPro" id="IPR002792">
    <property type="entry name" value="TRAM_dom"/>
</dbReference>
<dbReference type="PROSITE" id="PS50926">
    <property type="entry name" value="TRAM"/>
    <property type="match status" value="1"/>
</dbReference>
<dbReference type="NCBIfam" id="TIGR01579">
    <property type="entry name" value="MiaB-like-C"/>
    <property type="match status" value="1"/>
</dbReference>
<dbReference type="PANTHER" id="PTHR11918">
    <property type="entry name" value="RADICAL SAM PROTEINS"/>
    <property type="match status" value="1"/>
</dbReference>
<keyword evidence="9" id="KW-0479">Metal-binding</keyword>
<dbReference type="PROSITE" id="PS01278">
    <property type="entry name" value="MTTASE_RADICAL"/>
    <property type="match status" value="1"/>
</dbReference>
<dbReference type="Gene3D" id="3.40.50.12160">
    <property type="entry name" value="Methylthiotransferase, N-terminal domain"/>
    <property type="match status" value="1"/>
</dbReference>
<dbReference type="Gene3D" id="3.80.30.20">
    <property type="entry name" value="tm_1862 like domain"/>
    <property type="match status" value="1"/>
</dbReference>
<dbReference type="HOGENOM" id="CLU_018697_1_0_9"/>
<dbReference type="RefSeq" id="WP_014552836.1">
    <property type="nucleotide sequence ID" value="NC_017455.1"/>
</dbReference>
<dbReference type="FunFam" id="3.80.30.20:FF:000001">
    <property type="entry name" value="tRNA-2-methylthio-N(6)-dimethylallyladenosine synthase 2"/>
    <property type="match status" value="1"/>
</dbReference>
<dbReference type="NCBIfam" id="TIGR00089">
    <property type="entry name" value="MiaB/RimO family radical SAM methylthiotransferase"/>
    <property type="match status" value="1"/>
</dbReference>
<dbReference type="GO" id="GO:0035598">
    <property type="term" value="F:tRNA (N(6)-L-threonylcarbamoyladenosine(37)-C(2))-methylthiotransferase activity"/>
    <property type="evidence" value="ECO:0007669"/>
    <property type="project" value="UniProtKB-EC"/>
</dbReference>
<dbReference type="CDD" id="cd01335">
    <property type="entry name" value="Radical_SAM"/>
    <property type="match status" value="1"/>
</dbReference>
<dbReference type="SFLD" id="SFLDS00029">
    <property type="entry name" value="Radical_SAM"/>
    <property type="match status" value="1"/>
</dbReference>
<evidence type="ECO:0000256" key="12">
    <source>
        <dbReference type="ARBA" id="ARBA00031213"/>
    </source>
</evidence>
<evidence type="ECO:0000256" key="7">
    <source>
        <dbReference type="ARBA" id="ARBA00022691"/>
    </source>
</evidence>
<dbReference type="InterPro" id="IPR020612">
    <property type="entry name" value="Methylthiotransferase_CS"/>
</dbReference>
<dbReference type="InterPro" id="IPR058240">
    <property type="entry name" value="rSAM_sf"/>
</dbReference>
<evidence type="ECO:0000256" key="4">
    <source>
        <dbReference type="ARBA" id="ARBA00022485"/>
    </source>
</evidence>
<evidence type="ECO:0000259" key="16">
    <source>
        <dbReference type="PROSITE" id="PS50926"/>
    </source>
</evidence>
<dbReference type="Pfam" id="PF00919">
    <property type="entry name" value="UPF0004"/>
    <property type="match status" value="1"/>
</dbReference>
<feature type="domain" description="Radical SAM core" evidence="18">
    <location>
        <begin position="142"/>
        <end position="373"/>
    </location>
</feature>
<sequence length="438" mass="49362">MKMIKKAAFYTLGCKVNQYETEAVIDIFLENGYQIVDFSEKADVYIVNSCTVTNEAARKTRQIARRAKRKYSNSLVAIVGCYTQAFPDEVRNIEEIDFVMGSNNKAEILAKAEEMLAGKNINSELKEYQQLKEYEDLKLKSLSNTTRANVKIEDGCNQFCSYCIIPYARGPVRSRKKESITEEVKRLSKQGVKEIVLTGTHLGAYGSDKGNKKALAQLMESLTEIKSLKRVRLSSIEGTEIDQGIINLISESDIFCPHLHLPLQSGSNQILKAMNRPYTVEEFKKTVAKLRKKIPDLAITTDVIVGFPGETEKTFAETLKVVKEISFAKVHVFPYSAREGTPAAKMEQLNGNIVKEYSKKLRLANEALMLNYQKEFIGKTKKVLIEEVRDHKTNLLTGYTDNYLKVLISGSDALKNSLVKVKLEESIDPYHLSGKIIN</sequence>
<dbReference type="Pfam" id="PF04055">
    <property type="entry name" value="Radical_SAM"/>
    <property type="match status" value="1"/>
</dbReference>
<dbReference type="Proteomes" id="UP000006866">
    <property type="component" value="Chromosome"/>
</dbReference>
<evidence type="ECO:0000256" key="9">
    <source>
        <dbReference type="ARBA" id="ARBA00022723"/>
    </source>
</evidence>